<feature type="signal peptide" evidence="1">
    <location>
        <begin position="1"/>
        <end position="28"/>
    </location>
</feature>
<dbReference type="GO" id="GO:0008932">
    <property type="term" value="F:lytic endotransglycosylase activity"/>
    <property type="evidence" value="ECO:0007669"/>
    <property type="project" value="TreeGrafter"/>
</dbReference>
<accession>A0A371RF39</accession>
<comment type="caution">
    <text evidence="3">The sequence shown here is derived from an EMBL/GenBank/DDBJ whole genome shotgun (WGS) entry which is preliminary data.</text>
</comment>
<gene>
    <name evidence="3" type="ORF">DX908_01410</name>
</gene>
<evidence type="ECO:0000313" key="3">
    <source>
        <dbReference type="EMBL" id="RFB04057.1"/>
    </source>
</evidence>
<dbReference type="SMART" id="SM00257">
    <property type="entry name" value="LysM"/>
    <property type="match status" value="2"/>
</dbReference>
<dbReference type="InterPro" id="IPR018392">
    <property type="entry name" value="LysM"/>
</dbReference>
<dbReference type="Gene3D" id="3.10.350.10">
    <property type="entry name" value="LysM domain"/>
    <property type="match status" value="2"/>
</dbReference>
<dbReference type="OrthoDB" id="7915726at2"/>
<protein>
    <submittedName>
        <fullName evidence="3">LysM peptidoglycan-binding domain-containing protein</fullName>
    </submittedName>
</protein>
<reference evidence="3 4" key="1">
    <citation type="submission" date="2018-08" db="EMBL/GenBank/DDBJ databases">
        <title>Parvularcula sp. SM1705, isolated from surface water of the South Sea China.</title>
        <authorList>
            <person name="Sun L."/>
        </authorList>
    </citation>
    <scope>NUCLEOTIDE SEQUENCE [LARGE SCALE GENOMIC DNA]</scope>
    <source>
        <strain evidence="3 4">SM1705</strain>
    </source>
</reference>
<dbReference type="AlphaFoldDB" id="A0A371RF39"/>
<dbReference type="SUPFAM" id="SSF54106">
    <property type="entry name" value="LysM domain"/>
    <property type="match status" value="1"/>
</dbReference>
<dbReference type="Pfam" id="PF01476">
    <property type="entry name" value="LysM"/>
    <property type="match status" value="2"/>
</dbReference>
<dbReference type="RefSeq" id="WP_116390685.1">
    <property type="nucleotide sequence ID" value="NZ_QUQO01000001.1"/>
</dbReference>
<evidence type="ECO:0000313" key="4">
    <source>
        <dbReference type="Proteomes" id="UP000264589"/>
    </source>
</evidence>
<evidence type="ECO:0000259" key="2">
    <source>
        <dbReference type="PROSITE" id="PS51782"/>
    </source>
</evidence>
<keyword evidence="4" id="KW-1185">Reference proteome</keyword>
<proteinExistence type="predicted"/>
<organism evidence="3 4">
    <name type="scientific">Parvularcula marina</name>
    <dbReference type="NCBI Taxonomy" id="2292771"/>
    <lineage>
        <taxon>Bacteria</taxon>
        <taxon>Pseudomonadati</taxon>
        <taxon>Pseudomonadota</taxon>
        <taxon>Alphaproteobacteria</taxon>
        <taxon>Parvularculales</taxon>
        <taxon>Parvularculaceae</taxon>
        <taxon>Parvularcula</taxon>
    </lineage>
</organism>
<dbReference type="InParanoid" id="A0A371RF39"/>
<dbReference type="PROSITE" id="PS51782">
    <property type="entry name" value="LYSM"/>
    <property type="match status" value="1"/>
</dbReference>
<dbReference type="InterPro" id="IPR036779">
    <property type="entry name" value="LysM_dom_sf"/>
</dbReference>
<feature type="chain" id="PRO_5016737613" evidence="1">
    <location>
        <begin position="29"/>
        <end position="364"/>
    </location>
</feature>
<dbReference type="EMBL" id="QUQO01000001">
    <property type="protein sequence ID" value="RFB04057.1"/>
    <property type="molecule type" value="Genomic_DNA"/>
</dbReference>
<evidence type="ECO:0000256" key="1">
    <source>
        <dbReference type="SAM" id="SignalP"/>
    </source>
</evidence>
<dbReference type="Proteomes" id="UP000264589">
    <property type="component" value="Unassembled WGS sequence"/>
</dbReference>
<feature type="domain" description="LysM" evidence="2">
    <location>
        <begin position="96"/>
        <end position="140"/>
    </location>
</feature>
<sequence length="364" mass="43226">MTFNIRKKSRLLGTAGLLATAFVMPACAVDPYDDYRYYDDVAYGYDRYDDNDRRYYGNDTVYLEDVSTRGGIDEARRAHRNNSEYYAERVDGNCENVVTVRRGDTLSDIAEYCDVPVRALMETNSLYSPHKLEVGQRLRVPYVKGNVYEGVQFFQARYSQDKRPEYQAPRRDYQPARDDYYQPRRDNVAYYTARRGEDLDDISERFEISERTIISLNPQLLHDDVDTGDRIALPEEVVRYTQSDRRSDNRRYDDDRRRYQDHTRYDPVIRLSNDTIRRGEDIEIIVEDLPPESDIILSFGDSQDRMREYHRASTDRDGRYRHEISFEDDDYRRDQVIVGVRTADNKYRVYSKPVRYSQQYSHLN</sequence>
<dbReference type="PANTHER" id="PTHR33734:SF22">
    <property type="entry name" value="MEMBRANE-BOUND LYTIC MUREIN TRANSGLYCOSYLASE D"/>
    <property type="match status" value="1"/>
</dbReference>
<name>A0A371RF39_9PROT</name>
<dbReference type="CDD" id="cd00118">
    <property type="entry name" value="LysM"/>
    <property type="match status" value="2"/>
</dbReference>
<keyword evidence="1" id="KW-0732">Signal</keyword>
<dbReference type="PANTHER" id="PTHR33734">
    <property type="entry name" value="LYSM DOMAIN-CONTAINING GPI-ANCHORED PROTEIN 2"/>
    <property type="match status" value="1"/>
</dbReference>